<dbReference type="Proteomes" id="UP001501251">
    <property type="component" value="Unassembled WGS sequence"/>
</dbReference>
<evidence type="ECO:0008006" key="3">
    <source>
        <dbReference type="Google" id="ProtNLM"/>
    </source>
</evidence>
<gene>
    <name evidence="1" type="ORF">GCM10022252_20120</name>
</gene>
<proteinExistence type="predicted"/>
<evidence type="ECO:0000313" key="1">
    <source>
        <dbReference type="EMBL" id="GAA4187115.1"/>
    </source>
</evidence>
<reference evidence="2" key="1">
    <citation type="journal article" date="2019" name="Int. J. Syst. Evol. Microbiol.">
        <title>The Global Catalogue of Microorganisms (GCM) 10K type strain sequencing project: providing services to taxonomists for standard genome sequencing and annotation.</title>
        <authorList>
            <consortium name="The Broad Institute Genomics Platform"/>
            <consortium name="The Broad Institute Genome Sequencing Center for Infectious Disease"/>
            <person name="Wu L."/>
            <person name="Ma J."/>
        </authorList>
    </citation>
    <scope>NUCLEOTIDE SEQUENCE [LARGE SCALE GENOMIC DNA]</scope>
    <source>
        <strain evidence="2">JCM 17388</strain>
    </source>
</reference>
<dbReference type="RefSeq" id="WP_344917405.1">
    <property type="nucleotide sequence ID" value="NZ_BAABAQ010000003.1"/>
</dbReference>
<sequence>MNLTGEWEVDPEELAGLFEAKGWCYHVEEGLIIPSAETIKAMLARLIRQCLTTGRDQAQGARFLVWKDPELPNSYDLWLHLGYVWDDDALTDEEREILSAGDAEDAE</sequence>
<evidence type="ECO:0000313" key="2">
    <source>
        <dbReference type="Proteomes" id="UP001501251"/>
    </source>
</evidence>
<protein>
    <recommendedName>
        <fullName evidence="3">Transposase</fullName>
    </recommendedName>
</protein>
<name>A0ABP8AP37_9ACTN</name>
<comment type="caution">
    <text evidence="1">The sequence shown here is derived from an EMBL/GenBank/DDBJ whole genome shotgun (WGS) entry which is preliminary data.</text>
</comment>
<accession>A0ABP8AP37</accession>
<keyword evidence="2" id="KW-1185">Reference proteome</keyword>
<dbReference type="EMBL" id="BAABAQ010000003">
    <property type="protein sequence ID" value="GAA4187115.1"/>
    <property type="molecule type" value="Genomic_DNA"/>
</dbReference>
<organism evidence="1 2">
    <name type="scientific">Streptosporangium oxazolinicum</name>
    <dbReference type="NCBI Taxonomy" id="909287"/>
    <lineage>
        <taxon>Bacteria</taxon>
        <taxon>Bacillati</taxon>
        <taxon>Actinomycetota</taxon>
        <taxon>Actinomycetes</taxon>
        <taxon>Streptosporangiales</taxon>
        <taxon>Streptosporangiaceae</taxon>
        <taxon>Streptosporangium</taxon>
    </lineage>
</organism>